<name>A0A2T7NNY0_POMCA</name>
<keyword evidence="3 9" id="KW-0812">Transmembrane</keyword>
<evidence type="ECO:0000256" key="3">
    <source>
        <dbReference type="ARBA" id="ARBA00022692"/>
    </source>
</evidence>
<evidence type="ECO:0000256" key="6">
    <source>
        <dbReference type="ARBA" id="ARBA00023136"/>
    </source>
</evidence>
<keyword evidence="7" id="KW-0675">Receptor</keyword>
<protein>
    <recommendedName>
        <fullName evidence="10">G-protein coupled receptors family 1 profile domain-containing protein</fullName>
    </recommendedName>
</protein>
<dbReference type="InterPro" id="IPR017452">
    <property type="entry name" value="GPCR_Rhodpsn_7TM"/>
</dbReference>
<evidence type="ECO:0000256" key="7">
    <source>
        <dbReference type="ARBA" id="ARBA00023170"/>
    </source>
</evidence>
<dbReference type="STRING" id="400727.A0A2T7NNY0"/>
<dbReference type="OrthoDB" id="10071887at2759"/>
<dbReference type="Gene3D" id="1.20.1070.10">
    <property type="entry name" value="Rhodopsin 7-helix transmembrane proteins"/>
    <property type="match status" value="1"/>
</dbReference>
<evidence type="ECO:0000256" key="5">
    <source>
        <dbReference type="ARBA" id="ARBA00023040"/>
    </source>
</evidence>
<dbReference type="PRINTS" id="PR00237">
    <property type="entry name" value="GPCRRHODOPSN"/>
</dbReference>
<keyword evidence="4 9" id="KW-1133">Transmembrane helix</keyword>
<keyword evidence="5" id="KW-0297">G-protein coupled receptor</keyword>
<dbReference type="GO" id="GO:0005886">
    <property type="term" value="C:plasma membrane"/>
    <property type="evidence" value="ECO:0007669"/>
    <property type="project" value="UniProtKB-SubCell"/>
</dbReference>
<evidence type="ECO:0000256" key="2">
    <source>
        <dbReference type="ARBA" id="ARBA00022475"/>
    </source>
</evidence>
<evidence type="ECO:0000313" key="11">
    <source>
        <dbReference type="EMBL" id="PVD22874.1"/>
    </source>
</evidence>
<dbReference type="GO" id="GO:0043410">
    <property type="term" value="P:positive regulation of MAPK cascade"/>
    <property type="evidence" value="ECO:0007669"/>
    <property type="project" value="TreeGrafter"/>
</dbReference>
<evidence type="ECO:0000256" key="8">
    <source>
        <dbReference type="ARBA" id="ARBA00023224"/>
    </source>
</evidence>
<keyword evidence="12" id="KW-1185">Reference proteome</keyword>
<dbReference type="GO" id="GO:0004930">
    <property type="term" value="F:G protein-coupled receptor activity"/>
    <property type="evidence" value="ECO:0007669"/>
    <property type="project" value="UniProtKB-KW"/>
</dbReference>
<proteinExistence type="predicted"/>
<keyword evidence="2" id="KW-1003">Cell membrane</keyword>
<feature type="transmembrane region" description="Helical" evidence="9">
    <location>
        <begin position="133"/>
        <end position="153"/>
    </location>
</feature>
<dbReference type="PANTHER" id="PTHR24248">
    <property type="entry name" value="ADRENERGIC RECEPTOR-RELATED G-PROTEIN COUPLED RECEPTOR"/>
    <property type="match status" value="1"/>
</dbReference>
<dbReference type="GO" id="GO:0071880">
    <property type="term" value="P:adenylate cyclase-activating adrenergic receptor signaling pathway"/>
    <property type="evidence" value="ECO:0007669"/>
    <property type="project" value="TreeGrafter"/>
</dbReference>
<feature type="transmembrane region" description="Helical" evidence="9">
    <location>
        <begin position="173"/>
        <end position="191"/>
    </location>
</feature>
<keyword evidence="6 9" id="KW-0472">Membrane</keyword>
<dbReference type="SUPFAM" id="SSF81321">
    <property type="entry name" value="Family A G protein-coupled receptor-like"/>
    <property type="match status" value="1"/>
</dbReference>
<dbReference type="AlphaFoldDB" id="A0A2T7NNY0"/>
<dbReference type="InterPro" id="IPR000276">
    <property type="entry name" value="GPCR_Rhodpsn"/>
</dbReference>
<organism evidence="11 12">
    <name type="scientific">Pomacea canaliculata</name>
    <name type="common">Golden apple snail</name>
    <dbReference type="NCBI Taxonomy" id="400727"/>
    <lineage>
        <taxon>Eukaryota</taxon>
        <taxon>Metazoa</taxon>
        <taxon>Spiralia</taxon>
        <taxon>Lophotrochozoa</taxon>
        <taxon>Mollusca</taxon>
        <taxon>Gastropoda</taxon>
        <taxon>Caenogastropoda</taxon>
        <taxon>Architaenioglossa</taxon>
        <taxon>Ampullarioidea</taxon>
        <taxon>Ampullariidae</taxon>
        <taxon>Pomacea</taxon>
    </lineage>
</organism>
<evidence type="ECO:0000256" key="9">
    <source>
        <dbReference type="SAM" id="Phobius"/>
    </source>
</evidence>
<evidence type="ECO:0000313" key="12">
    <source>
        <dbReference type="Proteomes" id="UP000245119"/>
    </source>
</evidence>
<evidence type="ECO:0000256" key="1">
    <source>
        <dbReference type="ARBA" id="ARBA00004651"/>
    </source>
</evidence>
<dbReference type="Proteomes" id="UP000245119">
    <property type="component" value="Linkage Group LG10"/>
</dbReference>
<keyword evidence="8" id="KW-0807">Transducer</keyword>
<evidence type="ECO:0000259" key="10">
    <source>
        <dbReference type="PROSITE" id="PS50262"/>
    </source>
</evidence>
<gene>
    <name evidence="11" type="ORF">C0Q70_16133</name>
</gene>
<dbReference type="PANTHER" id="PTHR24248:SF120">
    <property type="entry name" value="G-PROTEIN COUPLED RECEPTORS FAMILY 1 PROFILE DOMAIN-CONTAINING PROTEIN"/>
    <property type="match status" value="1"/>
</dbReference>
<dbReference type="PROSITE" id="PS50262">
    <property type="entry name" value="G_PROTEIN_RECEP_F1_2"/>
    <property type="match status" value="1"/>
</dbReference>
<evidence type="ECO:0000256" key="4">
    <source>
        <dbReference type="ARBA" id="ARBA00022989"/>
    </source>
</evidence>
<comment type="caution">
    <text evidence="11">The sequence shown here is derived from an EMBL/GenBank/DDBJ whole genome shotgun (WGS) entry which is preliminary data.</text>
</comment>
<feature type="domain" description="G-protein coupled receptors family 1 profile" evidence="10">
    <location>
        <begin position="1"/>
        <end position="188"/>
    </location>
</feature>
<accession>A0A2T7NNY0</accession>
<dbReference type="Pfam" id="PF00001">
    <property type="entry name" value="7tm_1"/>
    <property type="match status" value="1"/>
</dbReference>
<reference evidence="11 12" key="1">
    <citation type="submission" date="2018-04" db="EMBL/GenBank/DDBJ databases">
        <title>The genome of golden apple snail Pomacea canaliculata provides insight into stress tolerance and invasive adaptation.</title>
        <authorList>
            <person name="Liu C."/>
            <person name="Liu B."/>
            <person name="Ren Y."/>
            <person name="Zhang Y."/>
            <person name="Wang H."/>
            <person name="Li S."/>
            <person name="Jiang F."/>
            <person name="Yin L."/>
            <person name="Zhang G."/>
            <person name="Qian W."/>
            <person name="Fan W."/>
        </authorList>
    </citation>
    <scope>NUCLEOTIDE SEQUENCE [LARGE SCALE GENOMIC DNA]</scope>
    <source>
        <strain evidence="11">SZHN2017</strain>
        <tissue evidence="11">Muscle</tissue>
    </source>
</reference>
<comment type="subcellular location">
    <subcellularLocation>
        <location evidence="1">Cell membrane</location>
        <topology evidence="1">Multi-pass membrane protein</topology>
    </subcellularLocation>
</comment>
<sequence>MIILSIRTRMRKVSNHFAPFTTTTSLVAVRDQDRSEQHAFQGAMVTTKTTIQLFHWSEALSNISKDASTRSNVIDRRLQVDGHTKPSVDKYCDAAETTIKLNSGKPQRVPRLSTRSSVDLTSFRHRARKDIKVAWSFFVLVMVFAVCWIPYEIVDLMSSGCHYCVNKDLYEFTIWLLWFNSTINPVLYPILHRRFREAAACVIAGYVGVVGLRPVENERFSQKVILESKIFPEWAK</sequence>
<dbReference type="EMBL" id="PZQS01000010">
    <property type="protein sequence ID" value="PVD22874.1"/>
    <property type="molecule type" value="Genomic_DNA"/>
</dbReference>